<accession>A0A8R2NKL1</accession>
<dbReference type="Pfam" id="PF06979">
    <property type="entry name" value="TMEM70"/>
    <property type="match status" value="1"/>
</dbReference>
<dbReference type="PANTHER" id="PTHR13281:SF0">
    <property type="entry name" value="TRANSMEMBRANE PROTEIN 70, MITOCHONDRIAL"/>
    <property type="match status" value="1"/>
</dbReference>
<dbReference type="InterPro" id="IPR009724">
    <property type="entry name" value="TMEM70"/>
</dbReference>
<evidence type="ECO:0000313" key="3">
    <source>
        <dbReference type="EnsemblMetazoa" id="XP_029341998.1"/>
    </source>
</evidence>
<organism evidence="3 4">
    <name type="scientific">Acyrthosiphon pisum</name>
    <name type="common">Pea aphid</name>
    <dbReference type="NCBI Taxonomy" id="7029"/>
    <lineage>
        <taxon>Eukaryota</taxon>
        <taxon>Metazoa</taxon>
        <taxon>Ecdysozoa</taxon>
        <taxon>Arthropoda</taxon>
        <taxon>Hexapoda</taxon>
        <taxon>Insecta</taxon>
        <taxon>Pterygota</taxon>
        <taxon>Neoptera</taxon>
        <taxon>Paraneoptera</taxon>
        <taxon>Hemiptera</taxon>
        <taxon>Sternorrhyncha</taxon>
        <taxon>Aphidomorpha</taxon>
        <taxon>Aphidoidea</taxon>
        <taxon>Aphididae</taxon>
        <taxon>Macrosiphini</taxon>
        <taxon>Acyrthosiphon</taxon>
    </lineage>
</organism>
<name>A0A8R2NKL1_ACYPI</name>
<proteinExistence type="inferred from homology"/>
<dbReference type="InterPro" id="IPR045325">
    <property type="entry name" value="TMEM70/TMEM186/TMEM223"/>
</dbReference>
<evidence type="ECO:0000313" key="4">
    <source>
        <dbReference type="Proteomes" id="UP000007819"/>
    </source>
</evidence>
<protein>
    <submittedName>
        <fullName evidence="3">Uncharacterized protein</fullName>
    </submittedName>
</protein>
<keyword evidence="4" id="KW-1185">Reference proteome</keyword>
<dbReference type="OrthoDB" id="156886at2759"/>
<keyword evidence="2" id="KW-1133">Transmembrane helix</keyword>
<dbReference type="GO" id="GO:0031966">
    <property type="term" value="C:mitochondrial membrane"/>
    <property type="evidence" value="ECO:0007669"/>
    <property type="project" value="TreeGrafter"/>
</dbReference>
<gene>
    <name evidence="3" type="primary">100169153</name>
</gene>
<feature type="transmembrane region" description="Helical" evidence="2">
    <location>
        <begin position="123"/>
        <end position="147"/>
    </location>
</feature>
<reference evidence="3" key="2">
    <citation type="submission" date="2022-06" db="UniProtKB">
        <authorList>
            <consortium name="EnsemblMetazoa"/>
        </authorList>
    </citation>
    <scope>IDENTIFICATION</scope>
</reference>
<dbReference type="Proteomes" id="UP000007819">
    <property type="component" value="Chromosome A1"/>
</dbReference>
<comment type="similarity">
    <text evidence="1">Belongs to the TMEM70 family.</text>
</comment>
<evidence type="ECO:0000256" key="2">
    <source>
        <dbReference type="SAM" id="Phobius"/>
    </source>
</evidence>
<dbReference type="PANTHER" id="PTHR13281">
    <property type="entry name" value="TRANSMEMBRANE PROTEIN 70, MITOCHONDRIAL"/>
    <property type="match status" value="1"/>
</dbReference>
<dbReference type="GO" id="GO:0033615">
    <property type="term" value="P:mitochondrial proton-transporting ATP synthase complex assembly"/>
    <property type="evidence" value="ECO:0007669"/>
    <property type="project" value="TreeGrafter"/>
</dbReference>
<feature type="transmembrane region" description="Helical" evidence="2">
    <location>
        <begin position="96"/>
        <end position="117"/>
    </location>
</feature>
<evidence type="ECO:0000256" key="1">
    <source>
        <dbReference type="ARBA" id="ARBA00005280"/>
    </source>
</evidence>
<keyword evidence="2" id="KW-0812">Transmembrane</keyword>
<dbReference type="EnsemblMetazoa" id="XM_029486138.1">
    <property type="protein sequence ID" value="XP_029341998.1"/>
    <property type="gene ID" value="LOC100169153"/>
</dbReference>
<keyword evidence="2" id="KW-0472">Membrane</keyword>
<dbReference type="AlphaFoldDB" id="A0A8R2NKL1"/>
<reference evidence="4" key="1">
    <citation type="submission" date="2010-06" db="EMBL/GenBank/DDBJ databases">
        <authorList>
            <person name="Jiang H."/>
            <person name="Abraham K."/>
            <person name="Ali S."/>
            <person name="Alsbrooks S.L."/>
            <person name="Anim B.N."/>
            <person name="Anosike U.S."/>
            <person name="Attaway T."/>
            <person name="Bandaranaike D.P."/>
            <person name="Battles P.K."/>
            <person name="Bell S.N."/>
            <person name="Bell A.V."/>
            <person name="Beltran B."/>
            <person name="Bickham C."/>
            <person name="Bustamante Y."/>
            <person name="Caleb T."/>
            <person name="Canada A."/>
            <person name="Cardenas V."/>
            <person name="Carter K."/>
            <person name="Chacko J."/>
            <person name="Chandrabose M.N."/>
            <person name="Chavez D."/>
            <person name="Chavez A."/>
            <person name="Chen L."/>
            <person name="Chu H.-S."/>
            <person name="Claassen K.J."/>
            <person name="Cockrell R."/>
            <person name="Collins M."/>
            <person name="Cooper J.A."/>
            <person name="Cree A."/>
            <person name="Curry S.M."/>
            <person name="Da Y."/>
            <person name="Dao M.D."/>
            <person name="Das B."/>
            <person name="Davila M.-L."/>
            <person name="Davy-Carroll L."/>
            <person name="Denson S."/>
            <person name="Dinh H."/>
            <person name="Ebong V.E."/>
            <person name="Edwards J.R."/>
            <person name="Egan A."/>
            <person name="El-Daye J."/>
            <person name="Escobedo L."/>
            <person name="Fernandez S."/>
            <person name="Fernando P.R."/>
            <person name="Flagg N."/>
            <person name="Forbes L.D."/>
            <person name="Fowler R.G."/>
            <person name="Fu Q."/>
            <person name="Gabisi R.A."/>
            <person name="Ganer J."/>
            <person name="Garbino Pronczuk A."/>
            <person name="Garcia R.M."/>
            <person name="Garner T."/>
            <person name="Garrett T.E."/>
            <person name="Gonzalez D.A."/>
            <person name="Hamid H."/>
            <person name="Hawkins E.S."/>
            <person name="Hirani K."/>
            <person name="Hogues M.E."/>
            <person name="Hollins B."/>
            <person name="Hsiao C.-H."/>
            <person name="Jabil R."/>
            <person name="James M.L."/>
            <person name="Jhangiani S.N."/>
            <person name="Johnson B."/>
            <person name="Johnson Q."/>
            <person name="Joshi V."/>
            <person name="Kalu J.B."/>
            <person name="Kam C."/>
            <person name="Kashfia A."/>
            <person name="Keebler J."/>
            <person name="Kisamo H."/>
            <person name="Kovar C.L."/>
            <person name="Lago L.A."/>
            <person name="Lai C.-Y."/>
            <person name="Laidlaw J."/>
            <person name="Lara F."/>
            <person name="Le T.-K."/>
            <person name="Lee S.L."/>
            <person name="Legall F.H."/>
            <person name="Lemon S.J."/>
            <person name="Lewis L.R."/>
            <person name="Li B."/>
            <person name="Liu Y."/>
            <person name="Liu Y.-S."/>
            <person name="Lopez J."/>
            <person name="Lozado R.J."/>
            <person name="Lu J."/>
            <person name="Madu R.C."/>
            <person name="Maheshwari M."/>
            <person name="Maheshwari R."/>
            <person name="Malloy K."/>
            <person name="Martinez E."/>
            <person name="Mathew T."/>
            <person name="Mercado I.C."/>
            <person name="Mercado C."/>
            <person name="Meyer B."/>
            <person name="Montgomery K."/>
            <person name="Morgan M.B."/>
            <person name="Munidasa M."/>
            <person name="Nazareth L.V."/>
            <person name="Nelson J."/>
            <person name="Ng B.M."/>
            <person name="Nguyen N.B."/>
            <person name="Nguyen P.Q."/>
            <person name="Nguyen T."/>
            <person name="Obregon M."/>
            <person name="Okwuonu G.O."/>
            <person name="Onwere C.G."/>
            <person name="Orozco G."/>
            <person name="Parra A."/>
            <person name="Patel S."/>
            <person name="Patil S."/>
            <person name="Perez A."/>
            <person name="Perez Y."/>
            <person name="Pham C."/>
            <person name="Primus E.L."/>
            <person name="Pu L.-L."/>
            <person name="Puazo M."/>
            <person name="Qin X."/>
            <person name="Quiroz J.B."/>
            <person name="Reese J."/>
            <person name="Richards S."/>
            <person name="Rives C.M."/>
            <person name="Robberts R."/>
            <person name="Ruiz S.J."/>
            <person name="Ruiz M.J."/>
            <person name="Santibanez J."/>
            <person name="Schneider B.W."/>
            <person name="Sisson I."/>
            <person name="Smith M."/>
            <person name="Sodergren E."/>
            <person name="Song X.-Z."/>
            <person name="Song B.B."/>
            <person name="Summersgill H."/>
            <person name="Thelus R."/>
            <person name="Thornton R.D."/>
            <person name="Trejos Z.Y."/>
            <person name="Usmani K."/>
            <person name="Vattathil S."/>
            <person name="Villasana D."/>
            <person name="Walker D.L."/>
            <person name="Wang S."/>
            <person name="Wang K."/>
            <person name="White C.S."/>
            <person name="Williams A.C."/>
            <person name="Williamson J."/>
            <person name="Wilson K."/>
            <person name="Woghiren I.O."/>
            <person name="Woodworth J.R."/>
            <person name="Worley K.C."/>
            <person name="Wright R.A."/>
            <person name="Wu W."/>
            <person name="Young L."/>
            <person name="Zhang L."/>
            <person name="Zhang J."/>
            <person name="Zhu Y."/>
            <person name="Muzny D.M."/>
            <person name="Weinstock G."/>
            <person name="Gibbs R.A."/>
        </authorList>
    </citation>
    <scope>NUCLEOTIDE SEQUENCE [LARGE SCALE GENOMIC DNA]</scope>
    <source>
        <strain evidence="4">LSR1</strain>
    </source>
</reference>
<sequence>MVKAQRGHSPPLWELLNACTYCKIMYSSIVFRTCRISQFRSCLNKVNTQHPLAAAVCLKHSSTESKINSINVQTNDAEWKNIYIGTLGPRIRNLKIVSFMTSAVGLCIQPMVIQKAAEVGSSLAATIGVCTIAGFFTFITPVLIHLVTRKYVTSIEYNKKTDEYNATIISFFLKPKKIQFKPFEVRLPLTQKLTVTFYAKEYPLFVDPHAFDDVMHYQRILGYDKPFTFEKEDDDNDIRKPVVKAANKS</sequence>